<dbReference type="PANTHER" id="PTHR42947">
    <property type="entry name" value="COB--COM HETERODISULFIDE REDUCTASE SUBUNIT B 1"/>
    <property type="match status" value="1"/>
</dbReference>
<name>A0ABT2ERC2_9BACT</name>
<dbReference type="PANTHER" id="PTHR42947:SF1">
    <property type="entry name" value="COB--COM HETERODISULFIDE REDUCTASE SUBUNIT B 1"/>
    <property type="match status" value="1"/>
</dbReference>
<keyword evidence="4" id="KW-1185">Reference proteome</keyword>
<gene>
    <name evidence="3" type="ORF">M2350_001863</name>
</gene>
<protein>
    <submittedName>
        <fullName evidence="3">Heterodisulfide reductase subunit B</fullName>
        <ecNumber evidence="3">1.8.98.1</ecNumber>
    </submittedName>
</protein>
<organism evidence="3 4">
    <name type="scientific">Candidatus Fervidibacter sacchari</name>
    <dbReference type="NCBI Taxonomy" id="1448929"/>
    <lineage>
        <taxon>Bacteria</taxon>
        <taxon>Candidatus Fervidibacterota</taxon>
        <taxon>Candidatus Fervidibacter</taxon>
    </lineage>
</organism>
<feature type="domain" description="Cysteine-rich" evidence="2">
    <location>
        <begin position="144"/>
        <end position="234"/>
    </location>
</feature>
<dbReference type="InterPro" id="IPR051278">
    <property type="entry name" value="HdrB/HdrD_reductase"/>
</dbReference>
<dbReference type="RefSeq" id="WP_259095871.1">
    <property type="nucleotide sequence ID" value="NZ_CP130454.1"/>
</dbReference>
<dbReference type="Gene3D" id="3.40.50.11810">
    <property type="match status" value="1"/>
</dbReference>
<keyword evidence="1 3" id="KW-0560">Oxidoreductase</keyword>
<evidence type="ECO:0000313" key="3">
    <source>
        <dbReference type="EMBL" id="MCS3919450.1"/>
    </source>
</evidence>
<dbReference type="Proteomes" id="UP001204798">
    <property type="component" value="Unassembled WGS sequence"/>
</dbReference>
<comment type="caution">
    <text evidence="3">The sequence shown here is derived from an EMBL/GenBank/DDBJ whole genome shotgun (WGS) entry which is preliminary data.</text>
</comment>
<evidence type="ECO:0000259" key="2">
    <source>
        <dbReference type="Pfam" id="PF02754"/>
    </source>
</evidence>
<reference evidence="3 4" key="1">
    <citation type="submission" date="2022-08" db="EMBL/GenBank/DDBJ databases">
        <title>Bacterial and archaeal communities from various locations to study Microbial Dark Matter (Phase II).</title>
        <authorList>
            <person name="Stepanauskas R."/>
        </authorList>
    </citation>
    <scope>NUCLEOTIDE SEQUENCE [LARGE SCALE GENOMIC DNA]</scope>
    <source>
        <strain evidence="3 4">PD1</strain>
    </source>
</reference>
<dbReference type="EMBL" id="JANUCP010000003">
    <property type="protein sequence ID" value="MCS3919450.1"/>
    <property type="molecule type" value="Genomic_DNA"/>
</dbReference>
<evidence type="ECO:0000256" key="1">
    <source>
        <dbReference type="ARBA" id="ARBA00023002"/>
    </source>
</evidence>
<evidence type="ECO:0000313" key="4">
    <source>
        <dbReference type="Proteomes" id="UP001204798"/>
    </source>
</evidence>
<proteinExistence type="predicted"/>
<dbReference type="GO" id="GO:0051912">
    <property type="term" value="F:CoB--CoM heterodisulfide reductase activity"/>
    <property type="evidence" value="ECO:0007669"/>
    <property type="project" value="UniProtKB-EC"/>
</dbReference>
<dbReference type="Pfam" id="PF02754">
    <property type="entry name" value="CCG"/>
    <property type="match status" value="2"/>
</dbReference>
<sequence>MTAYAYFPGCSAHGTAKEYDRSTQSVCAKLGIELEEIPDWVCCGASPAHAVNHLLSLALVAKNLDLSPSDTIVTGCAACYNRFKTTVHALQHDRPLWEQVKQIVEPTKLNGRDFRILHLLEVIHEFGLEGVKERVTKPLKGLKVACYYGCLLVRPPKVMAFDDPDNPKKMDELIAAIGAEPVEWEFKTECCGAFHAVPHPEIVLRLTSNILRAAKDAGADVISVACPMCQINLDLRQLDIQKRHKDTFNMPVLYFTQLLGLALGINESELGFERLIFDPRPILKEKGFV</sequence>
<dbReference type="EC" id="1.8.98.1" evidence="3"/>
<dbReference type="Gene3D" id="1.20.1050.140">
    <property type="match status" value="1"/>
</dbReference>
<accession>A0ABT2ERC2</accession>
<feature type="domain" description="Cysteine-rich" evidence="2">
    <location>
        <begin position="4"/>
        <end position="83"/>
    </location>
</feature>
<dbReference type="InterPro" id="IPR004017">
    <property type="entry name" value="Cys_rich_dom"/>
</dbReference>